<dbReference type="Proteomes" id="UP000238701">
    <property type="component" value="Unassembled WGS sequence"/>
</dbReference>
<keyword evidence="1" id="KW-1133">Transmembrane helix</keyword>
<gene>
    <name evidence="2" type="ORF">SBA1_820045</name>
</gene>
<keyword evidence="1" id="KW-0812">Transmembrane</keyword>
<feature type="transmembrane region" description="Helical" evidence="1">
    <location>
        <begin position="41"/>
        <end position="60"/>
    </location>
</feature>
<evidence type="ECO:0000313" key="3">
    <source>
        <dbReference type="Proteomes" id="UP000238701"/>
    </source>
</evidence>
<proteinExistence type="predicted"/>
<protein>
    <submittedName>
        <fullName evidence="2">Uncharacterized protein</fullName>
    </submittedName>
</protein>
<evidence type="ECO:0000256" key="1">
    <source>
        <dbReference type="SAM" id="Phobius"/>
    </source>
</evidence>
<evidence type="ECO:0000313" key="2">
    <source>
        <dbReference type="EMBL" id="SPF48243.1"/>
    </source>
</evidence>
<organism evidence="2 3">
    <name type="scientific">Candidatus Sulfotelmatobacter kueseliae</name>
    <dbReference type="NCBI Taxonomy" id="2042962"/>
    <lineage>
        <taxon>Bacteria</taxon>
        <taxon>Pseudomonadati</taxon>
        <taxon>Acidobacteriota</taxon>
        <taxon>Terriglobia</taxon>
        <taxon>Terriglobales</taxon>
        <taxon>Candidatus Korobacteraceae</taxon>
        <taxon>Candidatus Sulfotelmatobacter</taxon>
    </lineage>
</organism>
<name>A0A2U3L8K0_9BACT</name>
<reference evidence="3" key="1">
    <citation type="submission" date="2018-02" db="EMBL/GenBank/DDBJ databases">
        <authorList>
            <person name="Hausmann B."/>
        </authorList>
    </citation>
    <scope>NUCLEOTIDE SEQUENCE [LARGE SCALE GENOMIC DNA]</scope>
    <source>
        <strain evidence="3">Peat soil MAG SbA1</strain>
    </source>
</reference>
<keyword evidence="1" id="KW-0472">Membrane</keyword>
<feature type="transmembrane region" description="Helical" evidence="1">
    <location>
        <begin position="7"/>
        <end position="29"/>
    </location>
</feature>
<dbReference type="EMBL" id="OMOD01000180">
    <property type="protein sequence ID" value="SPF48243.1"/>
    <property type="molecule type" value="Genomic_DNA"/>
</dbReference>
<accession>A0A2U3L8K0</accession>
<sequence>MRSMILVLSLVLGLMPLLGVAWIFVSGMITLWPPSATVDGLFMTLILLALSACFLLNAYWEMRDRGMLKFLSKKEAAPAKTPAAKAS</sequence>
<dbReference type="AlphaFoldDB" id="A0A2U3L8K0"/>